<comment type="caution">
    <text evidence="2">The sequence shown here is derived from an EMBL/GenBank/DDBJ whole genome shotgun (WGS) entry which is preliminary data.</text>
</comment>
<organism evidence="2 3">
    <name type="scientific">Buddleja alternifolia</name>
    <dbReference type="NCBI Taxonomy" id="168488"/>
    <lineage>
        <taxon>Eukaryota</taxon>
        <taxon>Viridiplantae</taxon>
        <taxon>Streptophyta</taxon>
        <taxon>Embryophyta</taxon>
        <taxon>Tracheophyta</taxon>
        <taxon>Spermatophyta</taxon>
        <taxon>Magnoliopsida</taxon>
        <taxon>eudicotyledons</taxon>
        <taxon>Gunneridae</taxon>
        <taxon>Pentapetalae</taxon>
        <taxon>asterids</taxon>
        <taxon>lamiids</taxon>
        <taxon>Lamiales</taxon>
        <taxon>Scrophulariaceae</taxon>
        <taxon>Buddlejeae</taxon>
        <taxon>Buddleja</taxon>
    </lineage>
</organism>
<dbReference type="PANTHER" id="PTHR31476:SF6">
    <property type="entry name" value="EMB|CAB68190.1"/>
    <property type="match status" value="1"/>
</dbReference>
<dbReference type="InterPro" id="IPR045040">
    <property type="entry name" value="PORR_fam"/>
</dbReference>
<dbReference type="Pfam" id="PF11955">
    <property type="entry name" value="PORR"/>
    <property type="match status" value="1"/>
</dbReference>
<proteinExistence type="predicted"/>
<reference evidence="2" key="1">
    <citation type="submission" date="2019-10" db="EMBL/GenBank/DDBJ databases">
        <authorList>
            <person name="Zhang R."/>
            <person name="Pan Y."/>
            <person name="Wang J."/>
            <person name="Ma R."/>
            <person name="Yu S."/>
        </authorList>
    </citation>
    <scope>NUCLEOTIDE SEQUENCE</scope>
    <source>
        <strain evidence="2">LA-IB0</strain>
        <tissue evidence="2">Leaf</tissue>
    </source>
</reference>
<name>A0AAV6X599_9LAMI</name>
<dbReference type="AlphaFoldDB" id="A0AAV6X599"/>
<keyword evidence="3" id="KW-1185">Reference proteome</keyword>
<evidence type="ECO:0000313" key="2">
    <source>
        <dbReference type="EMBL" id="KAG8375289.1"/>
    </source>
</evidence>
<dbReference type="InterPro" id="IPR021099">
    <property type="entry name" value="PORR_domain"/>
</dbReference>
<accession>A0AAV6X599</accession>
<protein>
    <recommendedName>
        <fullName evidence="1">PORR domain-containing protein</fullName>
    </recommendedName>
</protein>
<feature type="domain" description="PORR" evidence="1">
    <location>
        <begin position="34"/>
        <end position="360"/>
    </location>
</feature>
<evidence type="ECO:0000259" key="1">
    <source>
        <dbReference type="Pfam" id="PF11955"/>
    </source>
</evidence>
<evidence type="ECO:0000313" key="3">
    <source>
        <dbReference type="Proteomes" id="UP000826271"/>
    </source>
</evidence>
<dbReference type="Proteomes" id="UP000826271">
    <property type="component" value="Unassembled WGS sequence"/>
</dbReference>
<gene>
    <name evidence="2" type="ORF">BUALT_Bualt10G0084900</name>
</gene>
<dbReference type="PANTHER" id="PTHR31476">
    <property type="entry name" value="PROTEIN WHAT'S THIS FACTOR 1 HOMOLOG, CHLOROPLASTIC"/>
    <property type="match status" value="1"/>
</dbReference>
<dbReference type="GO" id="GO:0003723">
    <property type="term" value="F:RNA binding"/>
    <property type="evidence" value="ECO:0007669"/>
    <property type="project" value="InterPro"/>
</dbReference>
<sequence>MMFKQRRSFVSFIAHPLIRIQKRNLVNVKLKWVNDYALDSVVSSSVQLKATCTLVSLIGSHPDYALPIYCLSRYRGQLGLPTDLKLSTFIRRYPNIFQEFHRPDSKGTPVPWYELTNEALDVYNQETHFTYEDCYVDILNRLQKLLMLTKERLLPLQTIDQLSWDLGLPYDYENKLVAKRPELFSFVKLPDERVGLKLLAWDDSLAVSHLELRSSDRVEKEEALAFPIRFTRGFGLKKKCMEWLNEWQKLPYTSPYVDASHLDPRTDVSEKRIVGMFHELLHLTILRKIERRNVSNMRGPLSMPQKFTKVFERHPGIFYISKKGGRQTIVLREAYDRRELIEKHPLADIREKYATMMKQGFLDRSRGLYKTDRRACDDDLPKISFRGGQNGYKFESETETDCDFLSEYESDENS</sequence>
<dbReference type="EMBL" id="WHWC01000010">
    <property type="protein sequence ID" value="KAG8375289.1"/>
    <property type="molecule type" value="Genomic_DNA"/>
</dbReference>